<keyword evidence="7 8" id="KW-0472">Membrane</keyword>
<evidence type="ECO:0000256" key="8">
    <source>
        <dbReference type="SAM" id="Phobius"/>
    </source>
</evidence>
<evidence type="ECO:0000256" key="4">
    <source>
        <dbReference type="ARBA" id="ARBA00022519"/>
    </source>
</evidence>
<evidence type="ECO:0000256" key="5">
    <source>
        <dbReference type="ARBA" id="ARBA00022692"/>
    </source>
</evidence>
<feature type="transmembrane region" description="Helical" evidence="8">
    <location>
        <begin position="312"/>
        <end position="341"/>
    </location>
</feature>
<proteinExistence type="inferred from homology"/>
<feature type="transmembrane region" description="Helical" evidence="8">
    <location>
        <begin position="56"/>
        <end position="78"/>
    </location>
</feature>
<dbReference type="InterPro" id="IPR051800">
    <property type="entry name" value="PqiA-PqiB_transport"/>
</dbReference>
<keyword evidence="3" id="KW-1003">Cell membrane</keyword>
<dbReference type="EMBL" id="JARWAO010000001">
    <property type="protein sequence ID" value="MDR5894502.1"/>
    <property type="molecule type" value="Genomic_DNA"/>
</dbReference>
<protein>
    <submittedName>
        <fullName evidence="9">Paraquat-inducible protein A</fullName>
    </submittedName>
</protein>
<dbReference type="InterPro" id="IPR007498">
    <property type="entry name" value="PqiA-like"/>
</dbReference>
<evidence type="ECO:0000313" key="10">
    <source>
        <dbReference type="Proteomes" id="UP001269375"/>
    </source>
</evidence>
<dbReference type="Proteomes" id="UP001269375">
    <property type="component" value="Unassembled WGS sequence"/>
</dbReference>
<gene>
    <name evidence="9" type="ORF">QC825_00275</name>
</gene>
<keyword evidence="6 8" id="KW-1133">Transmembrane helix</keyword>
<dbReference type="NCBIfam" id="TIGR00155">
    <property type="entry name" value="pqiA_fam"/>
    <property type="match status" value="1"/>
</dbReference>
<evidence type="ECO:0000256" key="7">
    <source>
        <dbReference type="ARBA" id="ARBA00023136"/>
    </source>
</evidence>
<name>A0ABU1GR39_9GAMM</name>
<dbReference type="Pfam" id="PF04403">
    <property type="entry name" value="PqiA"/>
    <property type="match status" value="2"/>
</dbReference>
<evidence type="ECO:0000313" key="9">
    <source>
        <dbReference type="EMBL" id="MDR5894502.1"/>
    </source>
</evidence>
<keyword evidence="4" id="KW-0997">Cell inner membrane</keyword>
<feature type="transmembrane region" description="Helical" evidence="8">
    <location>
        <begin position="149"/>
        <end position="169"/>
    </location>
</feature>
<evidence type="ECO:0000256" key="2">
    <source>
        <dbReference type="ARBA" id="ARBA00007555"/>
    </source>
</evidence>
<sequence>MTVSHPIATSSPLPLRACTECDLVSEVPRLSPGEAAHCPRCHHVLAQRHNKPATHVVAYALSALIALGLALPFTFISFEARGVKRAMGLSEAANTLLQQHYEALSFLIWWGIIILPAIYLSVSIYLHLGPLWNYTPVARRGFGRLLKRMEPWMMADVFLIGVLVSMVKILALAEIGFGVSFWAYAAFVILMLKTTRVMDHDWLWTFIGGPDRPLRHARAGRTGRQQNMTGCPVCYTLNELDSDQRGHCRRCSGALRLRKYRSLQTTLALLVTSIILYIPAMTLPIMTVTTLGDSSPQTVIAGVMHLWGSGDWPIALIIFVASVVIPIAKILALGWLSWKVWRPYPSRPLLRHRLYSMTELIGRWSMIDVFVVALLVALVRLGSVMSIYPGLGVIAFAGVVILTMLAAICFDPRLLWDNPRDQQDSVNEFVAPTGTS</sequence>
<comment type="subcellular location">
    <subcellularLocation>
        <location evidence="1">Cell inner membrane</location>
        <topology evidence="1">Multi-pass membrane protein</topology>
    </subcellularLocation>
</comment>
<feature type="transmembrane region" description="Helical" evidence="8">
    <location>
        <begin position="266"/>
        <end position="292"/>
    </location>
</feature>
<feature type="transmembrane region" description="Helical" evidence="8">
    <location>
        <begin position="107"/>
        <end position="128"/>
    </location>
</feature>
<keyword evidence="5 8" id="KW-0812">Transmembrane</keyword>
<accession>A0ABU1GR39</accession>
<evidence type="ECO:0000256" key="1">
    <source>
        <dbReference type="ARBA" id="ARBA00004429"/>
    </source>
</evidence>
<comment type="caution">
    <text evidence="9">The sequence shown here is derived from an EMBL/GenBank/DDBJ whole genome shotgun (WGS) entry which is preliminary data.</text>
</comment>
<feature type="transmembrane region" description="Helical" evidence="8">
    <location>
        <begin position="361"/>
        <end position="381"/>
    </location>
</feature>
<dbReference type="PANTHER" id="PTHR30462:SF3">
    <property type="entry name" value="INTERMEMBRANE TRANSPORT PROTEIN PQIA"/>
    <property type="match status" value="1"/>
</dbReference>
<evidence type="ECO:0000256" key="6">
    <source>
        <dbReference type="ARBA" id="ARBA00022989"/>
    </source>
</evidence>
<reference evidence="9 10" key="1">
    <citation type="submission" date="2023-04" db="EMBL/GenBank/DDBJ databases">
        <title>A long-awaited taxogenomic arrangement of the family Halomonadaceae.</title>
        <authorList>
            <person name="De La Haba R."/>
            <person name="Chuvochina M."/>
            <person name="Wittouck S."/>
            <person name="Arahal D.R."/>
            <person name="Sanchez-Porro C."/>
            <person name="Hugenholtz P."/>
            <person name="Ventosa A."/>
        </authorList>
    </citation>
    <scope>NUCLEOTIDE SEQUENCE [LARGE SCALE GENOMIC DNA]</scope>
    <source>
        <strain evidence="9 10">DSM 22428</strain>
    </source>
</reference>
<keyword evidence="10" id="KW-1185">Reference proteome</keyword>
<evidence type="ECO:0000256" key="3">
    <source>
        <dbReference type="ARBA" id="ARBA00022475"/>
    </source>
</evidence>
<dbReference type="InterPro" id="IPR005219">
    <property type="entry name" value="PqiA-like_proteobact"/>
</dbReference>
<feature type="transmembrane region" description="Helical" evidence="8">
    <location>
        <begin position="387"/>
        <end position="410"/>
    </location>
</feature>
<feature type="transmembrane region" description="Helical" evidence="8">
    <location>
        <begin position="175"/>
        <end position="192"/>
    </location>
</feature>
<dbReference type="PANTHER" id="PTHR30462">
    <property type="entry name" value="INTERMEMBRANE TRANSPORT PROTEIN PQIB-RELATED"/>
    <property type="match status" value="1"/>
</dbReference>
<comment type="similarity">
    <text evidence="2">Belongs to the PqiA family.</text>
</comment>
<dbReference type="RefSeq" id="WP_251593453.1">
    <property type="nucleotide sequence ID" value="NZ_JAMLJI010000002.1"/>
</dbReference>
<organism evidence="9 10">
    <name type="scientific">Larsenimonas suaedae</name>
    <dbReference type="NCBI Taxonomy" id="1851019"/>
    <lineage>
        <taxon>Bacteria</taxon>
        <taxon>Pseudomonadati</taxon>
        <taxon>Pseudomonadota</taxon>
        <taxon>Gammaproteobacteria</taxon>
        <taxon>Oceanospirillales</taxon>
        <taxon>Halomonadaceae</taxon>
        <taxon>Larsenimonas</taxon>
    </lineage>
</organism>